<proteinExistence type="predicted"/>
<reference evidence="1 2" key="1">
    <citation type="submission" date="2024-01" db="EMBL/GenBank/DDBJ databases">
        <title>Comparative genomics of Cryptococcus and Kwoniella reveals pathogenesis evolution and contrasting modes of karyotype evolution via chromosome fusion or intercentromeric recombination.</title>
        <authorList>
            <person name="Coelho M.A."/>
            <person name="David-Palma M."/>
            <person name="Shea T."/>
            <person name="Bowers K."/>
            <person name="McGinley-Smith S."/>
            <person name="Mohammad A.W."/>
            <person name="Gnirke A."/>
            <person name="Yurkov A.M."/>
            <person name="Nowrousian M."/>
            <person name="Sun S."/>
            <person name="Cuomo C.A."/>
            <person name="Heitman J."/>
        </authorList>
    </citation>
    <scope>NUCLEOTIDE SEQUENCE [LARGE SCALE GENOMIC DNA]</scope>
    <source>
        <strain evidence="1">CBS 11374</strain>
    </source>
</reference>
<accession>A0ABZ1D4W7</accession>
<protein>
    <submittedName>
        <fullName evidence="1">Uncharacterized protein</fullName>
    </submittedName>
</protein>
<dbReference type="Pfam" id="PF23023">
    <property type="entry name" value="Anti-Pycsar_Apyc1"/>
    <property type="match status" value="1"/>
</dbReference>
<dbReference type="GeneID" id="87957527"/>
<name>A0ABZ1D4W7_9TREE</name>
<sequence>MTDGNGHKVKPLPPVSVTFLGTSSGGGPILSRNCSSLGVDFGNETWLFDTADGTLMRLHQSSLRIASISRIFITHMHADHTLGLVAIMMTIMSGVGVKPGENEELAKLGKKKKATFHIYGPAGIRKMVRATLNATSINLSGVFGVHELLLNGEQPSVTCEEEELHSNEAVGIDYIADKDGVWRGILEQGSGKNGKGWSVKAGPIHHREEPIPRAQLDTTTLIPLLQSNAEALAALDPPIKHPLSLLSHLTSLPPPDPYTLPSGHVIRPPEPSGVHPRKLVILGDCSGGTENATFQKMCQDPSLLIHECTNGHIPFNVQRGDKGMKIRKKDLEPSLEEKRDRQFFHKAGEKRDNRNEDISAMEEEKRLAIQQKALSRGHSTPFEVGTFAKAIGARRVIINHFSAMFPSPRYHTSDPFPSIISPVSPFPYPTPHTPSHGDPPIEPHPLTRTELHTRLIMQSLADQITEIWTKDDGVERMAIPSRDFMVLRIPGHELSQSEQEEIRTYRDGLEQVMESWKTHGGAWVTRAVGRIWLGVDPAPMRQI</sequence>
<gene>
    <name evidence="1" type="ORF">IL334_005396</name>
</gene>
<keyword evidence="2" id="KW-1185">Reference proteome</keyword>
<organism evidence="1 2">
    <name type="scientific">Kwoniella shivajii</name>
    <dbReference type="NCBI Taxonomy" id="564305"/>
    <lineage>
        <taxon>Eukaryota</taxon>
        <taxon>Fungi</taxon>
        <taxon>Dikarya</taxon>
        <taxon>Basidiomycota</taxon>
        <taxon>Agaricomycotina</taxon>
        <taxon>Tremellomycetes</taxon>
        <taxon>Tremellales</taxon>
        <taxon>Cryptococcaceae</taxon>
        <taxon>Kwoniella</taxon>
    </lineage>
</organism>
<dbReference type="PANTHER" id="PTHR46018:SF2">
    <property type="entry name" value="ZINC PHOSPHODIESTERASE ELAC PROTEIN 1"/>
    <property type="match status" value="1"/>
</dbReference>
<dbReference type="Gene3D" id="3.60.15.10">
    <property type="entry name" value="Ribonuclease Z/Hydroxyacylglutathione hydrolase-like"/>
    <property type="match status" value="1"/>
</dbReference>
<dbReference type="InterPro" id="IPR036866">
    <property type="entry name" value="RibonucZ/Hydroxyglut_hydro"/>
</dbReference>
<evidence type="ECO:0000313" key="1">
    <source>
        <dbReference type="EMBL" id="WRT68420.1"/>
    </source>
</evidence>
<dbReference type="RefSeq" id="XP_062793160.1">
    <property type="nucleotide sequence ID" value="XM_062937109.1"/>
</dbReference>
<dbReference type="Proteomes" id="UP001329825">
    <property type="component" value="Chromosome 7"/>
</dbReference>
<dbReference type="SUPFAM" id="SSF56281">
    <property type="entry name" value="Metallo-hydrolase/oxidoreductase"/>
    <property type="match status" value="1"/>
</dbReference>
<evidence type="ECO:0000313" key="2">
    <source>
        <dbReference type="Proteomes" id="UP001329825"/>
    </source>
</evidence>
<dbReference type="EMBL" id="CP141887">
    <property type="protein sequence ID" value="WRT68420.1"/>
    <property type="molecule type" value="Genomic_DNA"/>
</dbReference>
<dbReference type="PANTHER" id="PTHR46018">
    <property type="entry name" value="ZINC PHOSPHODIESTERASE ELAC PROTEIN 1"/>
    <property type="match status" value="1"/>
</dbReference>